<dbReference type="Proteomes" id="UP000185596">
    <property type="component" value="Unassembled WGS sequence"/>
</dbReference>
<dbReference type="PROSITE" id="PS51318">
    <property type="entry name" value="TAT"/>
    <property type="match status" value="1"/>
</dbReference>
<feature type="non-terminal residue" evidence="1">
    <location>
        <position position="102"/>
    </location>
</feature>
<evidence type="ECO:0000313" key="2">
    <source>
        <dbReference type="Proteomes" id="UP000185596"/>
    </source>
</evidence>
<dbReference type="InterPro" id="IPR006311">
    <property type="entry name" value="TAT_signal"/>
</dbReference>
<proteinExistence type="predicted"/>
<reference evidence="1 2" key="1">
    <citation type="submission" date="2016-12" db="EMBL/GenBank/DDBJ databases">
        <title>The draft genome sequence of Actinophytocola sp. 11-183.</title>
        <authorList>
            <person name="Wang W."/>
            <person name="Yuan L."/>
        </authorList>
    </citation>
    <scope>NUCLEOTIDE SEQUENCE [LARGE SCALE GENOMIC DNA]</scope>
    <source>
        <strain evidence="1 2">11-183</strain>
    </source>
</reference>
<dbReference type="STRING" id="1912961.BU204_32540"/>
<evidence type="ECO:0000313" key="1">
    <source>
        <dbReference type="EMBL" id="OLF09942.1"/>
    </source>
</evidence>
<gene>
    <name evidence="1" type="ORF">BU204_32540</name>
</gene>
<dbReference type="PROSITE" id="PS51257">
    <property type="entry name" value="PROKAR_LIPOPROTEIN"/>
    <property type="match status" value="1"/>
</dbReference>
<dbReference type="EMBL" id="MSIE01000081">
    <property type="protein sequence ID" value="OLF09942.1"/>
    <property type="molecule type" value="Genomic_DNA"/>
</dbReference>
<dbReference type="AlphaFoldDB" id="A0A1Q8C6H3"/>
<accession>A0A1Q8C6H3</accession>
<comment type="caution">
    <text evidence="1">The sequence shown here is derived from an EMBL/GenBank/DDBJ whole genome shotgun (WGS) entry which is preliminary data.</text>
</comment>
<sequence>MTNLRPFGVPAAAVSRRTLLTGTLGAGALAALTACGGGEDTGGGGGGGGGTVTFGSNWADEVPKNAVAAMIKGYSGGEVRINTVDHNSFQENINSYLQGGPD</sequence>
<name>A0A1Q8C6H3_9PSEU</name>
<organism evidence="1 2">
    <name type="scientific">Actinophytocola xanthii</name>
    <dbReference type="NCBI Taxonomy" id="1912961"/>
    <lineage>
        <taxon>Bacteria</taxon>
        <taxon>Bacillati</taxon>
        <taxon>Actinomycetota</taxon>
        <taxon>Actinomycetes</taxon>
        <taxon>Pseudonocardiales</taxon>
        <taxon>Pseudonocardiaceae</taxon>
    </lineage>
</organism>
<evidence type="ECO:0008006" key="3">
    <source>
        <dbReference type="Google" id="ProtNLM"/>
    </source>
</evidence>
<protein>
    <recommendedName>
        <fullName evidence="3">Sugar ABC transporter substrate-binding protein</fullName>
    </recommendedName>
</protein>
<keyword evidence="2" id="KW-1185">Reference proteome</keyword>